<evidence type="ECO:0000256" key="3">
    <source>
        <dbReference type="ARBA" id="ARBA00022763"/>
    </source>
</evidence>
<evidence type="ECO:0000313" key="12">
    <source>
        <dbReference type="Proteomes" id="UP000824094"/>
    </source>
</evidence>
<keyword evidence="4" id="KW-0378">Hydrolase</keyword>
<dbReference type="GO" id="GO:0003684">
    <property type="term" value="F:damaged DNA binding"/>
    <property type="evidence" value="ECO:0007669"/>
    <property type="project" value="InterPro"/>
</dbReference>
<comment type="catalytic activity">
    <reaction evidence="9">
        <text>2'-deoxyribonucleotide-(2'-deoxyribose 5'-phosphate)-2'-deoxyribonucleotide-DNA = a 3'-end 2'-deoxyribonucleotide-(2,3-dehydro-2,3-deoxyribose 5'-phosphate)-DNA + a 5'-end 5'-phospho-2'-deoxyribonucleoside-DNA + H(+)</text>
        <dbReference type="Rhea" id="RHEA:66592"/>
        <dbReference type="Rhea" id="RHEA-COMP:13180"/>
        <dbReference type="Rhea" id="RHEA-COMP:16897"/>
        <dbReference type="Rhea" id="RHEA-COMP:17067"/>
        <dbReference type="ChEBI" id="CHEBI:15378"/>
        <dbReference type="ChEBI" id="CHEBI:136412"/>
        <dbReference type="ChEBI" id="CHEBI:157695"/>
        <dbReference type="ChEBI" id="CHEBI:167181"/>
        <dbReference type="EC" id="4.2.99.18"/>
    </reaction>
</comment>
<reference evidence="11" key="2">
    <citation type="journal article" date="2021" name="PeerJ">
        <title>Extensive microbial diversity within the chicken gut microbiome revealed by metagenomics and culture.</title>
        <authorList>
            <person name="Gilroy R."/>
            <person name="Ravi A."/>
            <person name="Getino M."/>
            <person name="Pursley I."/>
            <person name="Horton D.L."/>
            <person name="Alikhan N.F."/>
            <person name="Baker D."/>
            <person name="Gharbi K."/>
            <person name="Hall N."/>
            <person name="Watson M."/>
            <person name="Adriaenssens E.M."/>
            <person name="Foster-Nyarko E."/>
            <person name="Jarju S."/>
            <person name="Secka A."/>
            <person name="Antonio M."/>
            <person name="Oren A."/>
            <person name="Chaudhuri R.R."/>
            <person name="La Ragione R."/>
            <person name="Hildebrand F."/>
            <person name="Pallen M.J."/>
        </authorList>
    </citation>
    <scope>NUCLEOTIDE SEQUENCE</scope>
    <source>
        <strain evidence="11">18911</strain>
    </source>
</reference>
<dbReference type="GO" id="GO:0006284">
    <property type="term" value="P:base-excision repair"/>
    <property type="evidence" value="ECO:0007669"/>
    <property type="project" value="InterPro"/>
</dbReference>
<dbReference type="InterPro" id="IPR012904">
    <property type="entry name" value="OGG_N"/>
</dbReference>
<evidence type="ECO:0000256" key="9">
    <source>
        <dbReference type="ARBA" id="ARBA00044632"/>
    </source>
</evidence>
<proteinExistence type="inferred from homology"/>
<dbReference type="CDD" id="cd00056">
    <property type="entry name" value="ENDO3c"/>
    <property type="match status" value="1"/>
</dbReference>
<evidence type="ECO:0000256" key="4">
    <source>
        <dbReference type="ARBA" id="ARBA00022801"/>
    </source>
</evidence>
<keyword evidence="8" id="KW-0326">Glycosidase</keyword>
<keyword evidence="6" id="KW-0456">Lyase</keyword>
<dbReference type="Pfam" id="PF00730">
    <property type="entry name" value="HhH-GPD"/>
    <property type="match status" value="1"/>
</dbReference>
<evidence type="ECO:0000313" key="11">
    <source>
        <dbReference type="EMBL" id="HIU60271.1"/>
    </source>
</evidence>
<dbReference type="SMART" id="SM00478">
    <property type="entry name" value="ENDO3c"/>
    <property type="match status" value="1"/>
</dbReference>
<dbReference type="SUPFAM" id="SSF55945">
    <property type="entry name" value="TATA-box binding protein-like"/>
    <property type="match status" value="1"/>
</dbReference>
<keyword evidence="5" id="KW-0234">DNA repair</keyword>
<dbReference type="Proteomes" id="UP000824094">
    <property type="component" value="Unassembled WGS sequence"/>
</dbReference>
<keyword evidence="3" id="KW-0227">DNA damage</keyword>
<dbReference type="Pfam" id="PF07934">
    <property type="entry name" value="OGG_N"/>
    <property type="match status" value="1"/>
</dbReference>
<dbReference type="GO" id="GO:0140078">
    <property type="term" value="F:class I DNA-(apurinic or apyrimidinic site) endonuclease activity"/>
    <property type="evidence" value="ECO:0007669"/>
    <property type="project" value="UniProtKB-EC"/>
</dbReference>
<dbReference type="Gene3D" id="3.30.310.260">
    <property type="match status" value="1"/>
</dbReference>
<evidence type="ECO:0000256" key="5">
    <source>
        <dbReference type="ARBA" id="ARBA00023204"/>
    </source>
</evidence>
<dbReference type="EC" id="4.2.99.18" evidence="2"/>
<dbReference type="InterPro" id="IPR011257">
    <property type="entry name" value="DNA_glycosylase"/>
</dbReference>
<feature type="domain" description="HhH-GPD" evidence="10">
    <location>
        <begin position="116"/>
        <end position="272"/>
    </location>
</feature>
<reference evidence="11" key="1">
    <citation type="submission" date="2020-10" db="EMBL/GenBank/DDBJ databases">
        <authorList>
            <person name="Gilroy R."/>
        </authorList>
    </citation>
    <scope>NUCLEOTIDE SEQUENCE</scope>
    <source>
        <strain evidence="11">18911</strain>
    </source>
</reference>
<sequence length="275" mass="31097">MKYNISCGKILIDDTSEFLPKHILECGQVFRYLNSDSGYKIFSKKSFCSLIYIPGYVTIDSKDADYFVNYFDLERDYGDIKRRLSGYSLMNEAIGYGSGVRILNQDPFEMILSFIISANNNIPRIKGIIERMCRAKGEKISEGYAFPTLDALATENAGFFKDLGAGYRAEYLVKTIGAIREGFNLDIGNMPLKDARKHLMTLTGVGRKVADCILLFGYHRTEAFPVDTWIEKIYPKIGGEAGKSAVYIADKLSEQFGELAGYAQQYLYYYARENP</sequence>
<dbReference type="GO" id="GO:0006289">
    <property type="term" value="P:nucleotide-excision repair"/>
    <property type="evidence" value="ECO:0007669"/>
    <property type="project" value="InterPro"/>
</dbReference>
<gene>
    <name evidence="11" type="ORF">IAB05_02635</name>
</gene>
<dbReference type="EMBL" id="DVNF01000078">
    <property type="protein sequence ID" value="HIU60271.1"/>
    <property type="molecule type" value="Genomic_DNA"/>
</dbReference>
<dbReference type="AlphaFoldDB" id="A0A9D1MHK3"/>
<evidence type="ECO:0000256" key="1">
    <source>
        <dbReference type="ARBA" id="ARBA00010679"/>
    </source>
</evidence>
<dbReference type="SUPFAM" id="SSF48150">
    <property type="entry name" value="DNA-glycosylase"/>
    <property type="match status" value="1"/>
</dbReference>
<dbReference type="PANTHER" id="PTHR10242:SF2">
    <property type="entry name" value="N-GLYCOSYLASE_DNA LYASE"/>
    <property type="match status" value="1"/>
</dbReference>
<organism evidence="11 12">
    <name type="scientific">Candidatus Stercoripulliclostridium merdigallinarum</name>
    <dbReference type="NCBI Taxonomy" id="2840951"/>
    <lineage>
        <taxon>Bacteria</taxon>
        <taxon>Bacillati</taxon>
        <taxon>Bacillota</taxon>
        <taxon>Clostridia</taxon>
        <taxon>Eubacteriales</taxon>
        <taxon>Candidatus Stercoripulliclostridium</taxon>
    </lineage>
</organism>
<name>A0A9D1MHK3_9FIRM</name>
<evidence type="ECO:0000256" key="7">
    <source>
        <dbReference type="ARBA" id="ARBA00023268"/>
    </source>
</evidence>
<evidence type="ECO:0000256" key="8">
    <source>
        <dbReference type="ARBA" id="ARBA00023295"/>
    </source>
</evidence>
<dbReference type="PANTHER" id="PTHR10242">
    <property type="entry name" value="8-OXOGUANINE DNA GLYCOSYLASE"/>
    <property type="match status" value="1"/>
</dbReference>
<evidence type="ECO:0000259" key="10">
    <source>
        <dbReference type="SMART" id="SM00478"/>
    </source>
</evidence>
<comment type="caution">
    <text evidence="11">The sequence shown here is derived from an EMBL/GenBank/DDBJ whole genome shotgun (WGS) entry which is preliminary data.</text>
</comment>
<dbReference type="InterPro" id="IPR003265">
    <property type="entry name" value="HhH-GPD_domain"/>
</dbReference>
<dbReference type="GO" id="GO:0008534">
    <property type="term" value="F:oxidized purine nucleobase lesion DNA N-glycosylase activity"/>
    <property type="evidence" value="ECO:0007669"/>
    <property type="project" value="InterPro"/>
</dbReference>
<dbReference type="InterPro" id="IPR023170">
    <property type="entry name" value="HhH_base_excis_C"/>
</dbReference>
<evidence type="ECO:0000256" key="6">
    <source>
        <dbReference type="ARBA" id="ARBA00023239"/>
    </source>
</evidence>
<dbReference type="Gene3D" id="1.10.1670.10">
    <property type="entry name" value="Helix-hairpin-Helix base-excision DNA repair enzymes (C-terminal)"/>
    <property type="match status" value="1"/>
</dbReference>
<accession>A0A9D1MHK3</accession>
<dbReference type="InterPro" id="IPR052054">
    <property type="entry name" value="Oxidative_DNA_repair_enzyme"/>
</dbReference>
<dbReference type="Gene3D" id="1.10.340.30">
    <property type="entry name" value="Hypothetical protein, domain 2"/>
    <property type="match status" value="1"/>
</dbReference>
<keyword evidence="7" id="KW-0511">Multifunctional enzyme</keyword>
<comment type="similarity">
    <text evidence="1">Belongs to the type-1 OGG1 family.</text>
</comment>
<evidence type="ECO:0000256" key="2">
    <source>
        <dbReference type="ARBA" id="ARBA00012720"/>
    </source>
</evidence>
<protein>
    <recommendedName>
        <fullName evidence="2">DNA-(apurinic or apyrimidinic site) lyase</fullName>
        <ecNumber evidence="2">4.2.99.18</ecNumber>
    </recommendedName>
</protein>